<dbReference type="Pfam" id="PF02653">
    <property type="entry name" value="BPD_transp_2"/>
    <property type="match status" value="1"/>
</dbReference>
<feature type="transmembrane region" description="Helical" evidence="11">
    <location>
        <begin position="147"/>
        <end position="165"/>
    </location>
</feature>
<dbReference type="CDD" id="cd06579">
    <property type="entry name" value="TM_PBP1_transp_AraH_like"/>
    <property type="match status" value="1"/>
</dbReference>
<evidence type="ECO:0000256" key="11">
    <source>
        <dbReference type="SAM" id="Phobius"/>
    </source>
</evidence>
<reference evidence="12 13" key="1">
    <citation type="submission" date="2019-09" db="EMBL/GenBank/DDBJ databases">
        <authorList>
            <person name="Depoorter E."/>
        </authorList>
    </citation>
    <scope>NUCLEOTIDE SEQUENCE [LARGE SCALE GENOMIC DNA]</scope>
    <source>
        <strain evidence="12">R-71171</strain>
    </source>
</reference>
<evidence type="ECO:0000256" key="7">
    <source>
        <dbReference type="ARBA" id="ARBA00022989"/>
    </source>
</evidence>
<dbReference type="GO" id="GO:0022857">
    <property type="term" value="F:transmembrane transporter activity"/>
    <property type="evidence" value="ECO:0007669"/>
    <property type="project" value="InterPro"/>
</dbReference>
<dbReference type="PANTHER" id="PTHR32196">
    <property type="entry name" value="ABC TRANSPORTER PERMEASE PROTEIN YPHD-RELATED-RELATED"/>
    <property type="match status" value="1"/>
</dbReference>
<keyword evidence="6 11" id="KW-0812">Transmembrane</keyword>
<feature type="transmembrane region" description="Helical" evidence="11">
    <location>
        <begin position="297"/>
        <end position="315"/>
    </location>
</feature>
<organism evidence="12 13">
    <name type="scientific">Burkholderia contaminans</name>
    <dbReference type="NCBI Taxonomy" id="488447"/>
    <lineage>
        <taxon>Bacteria</taxon>
        <taxon>Pseudomonadati</taxon>
        <taxon>Pseudomonadota</taxon>
        <taxon>Betaproteobacteria</taxon>
        <taxon>Burkholderiales</taxon>
        <taxon>Burkholderiaceae</taxon>
        <taxon>Burkholderia</taxon>
        <taxon>Burkholderia cepacia complex</taxon>
    </lineage>
</organism>
<feature type="transmembrane region" description="Helical" evidence="11">
    <location>
        <begin position="36"/>
        <end position="56"/>
    </location>
</feature>
<feature type="transmembrane region" description="Helical" evidence="11">
    <location>
        <begin position="227"/>
        <end position="244"/>
    </location>
</feature>
<comment type="subcellular location">
    <subcellularLocation>
        <location evidence="1">Cell membrane</location>
        <topology evidence="1">Multi-pass membrane protein</topology>
    </subcellularLocation>
</comment>
<evidence type="ECO:0000256" key="2">
    <source>
        <dbReference type="ARBA" id="ARBA00022448"/>
    </source>
</evidence>
<evidence type="ECO:0000256" key="10">
    <source>
        <dbReference type="ARBA" id="ARBA00035686"/>
    </source>
</evidence>
<evidence type="ECO:0000256" key="5">
    <source>
        <dbReference type="ARBA" id="ARBA00022597"/>
    </source>
</evidence>
<proteinExistence type="predicted"/>
<dbReference type="PANTHER" id="PTHR32196:SF32">
    <property type="entry name" value="XYLOSE TRANSPORT SYSTEM PERMEASE PROTEIN XYLH"/>
    <property type="match status" value="1"/>
</dbReference>
<keyword evidence="8 11" id="KW-0472">Membrane</keyword>
<evidence type="ECO:0000256" key="3">
    <source>
        <dbReference type="ARBA" id="ARBA00022475"/>
    </source>
</evidence>
<keyword evidence="3" id="KW-1003">Cell membrane</keyword>
<keyword evidence="4" id="KW-0997">Cell inner membrane</keyword>
<comment type="function">
    <text evidence="9">Part of the binding-protein-dependent transport system for D-xylose. Probably responsible for the translocation of the substrate across the membrane.</text>
</comment>
<evidence type="ECO:0000256" key="6">
    <source>
        <dbReference type="ARBA" id="ARBA00022692"/>
    </source>
</evidence>
<feature type="transmembrane region" description="Helical" evidence="11">
    <location>
        <begin position="116"/>
        <end position="135"/>
    </location>
</feature>
<dbReference type="Proteomes" id="UP000494182">
    <property type="component" value="Unassembled WGS sequence"/>
</dbReference>
<evidence type="ECO:0000256" key="1">
    <source>
        <dbReference type="ARBA" id="ARBA00004651"/>
    </source>
</evidence>
<name>A0A6P2VEJ8_9BURK</name>
<sequence>MNSELSSSTPATPDADAQRSAGRTARLPLRQIFARYKLLALLLAVVVIWTFFSVLTDGAFVTPRNVSNLLRQMSITGMLACGMVFVIIAGEIDLSVGSLLGLIGGVAAILDVNRHWPVAATIPAVLALGVVIGLFNGWWSTYRRVPSFIVGLGGMLAFRGILLGVTGGSTIAPVSDGFVFIGQGYLPRLVGDGLAILLFGLVLLLVVRQRATRRRYRLAVAPRWQDVAKIVGAGAVLFAFVATLDRYGGIPVPVLLLLVLLGVFSWIATQTVFGRRIYAVGSNLEATRLSGVDTDRVKLAIFALMGLMCAFAGLVNTARLAAGSPSAGTMGELDAIAACFIGGTSMRGGSGTVYGALIGALVMASLDNGMSMLDVDAYWQMIVKGAVLVLAVWIDVVSRSNRR</sequence>
<accession>A0A6P2VEJ8</accession>
<keyword evidence="2" id="KW-0813">Transport</keyword>
<dbReference type="InterPro" id="IPR001851">
    <property type="entry name" value="ABC_transp_permease"/>
</dbReference>
<dbReference type="AlphaFoldDB" id="A0A6P2VEJ8"/>
<evidence type="ECO:0000256" key="4">
    <source>
        <dbReference type="ARBA" id="ARBA00022519"/>
    </source>
</evidence>
<keyword evidence="5" id="KW-0762">Sugar transport</keyword>
<dbReference type="EMBL" id="CABVQT010000001">
    <property type="protein sequence ID" value="VWC82433.1"/>
    <property type="molecule type" value="Genomic_DNA"/>
</dbReference>
<gene>
    <name evidence="12" type="ORF">BCO71171_00566</name>
</gene>
<keyword evidence="7 11" id="KW-1133">Transmembrane helix</keyword>
<evidence type="ECO:0000313" key="12">
    <source>
        <dbReference type="EMBL" id="VWC82433.1"/>
    </source>
</evidence>
<feature type="transmembrane region" description="Helical" evidence="11">
    <location>
        <begin position="250"/>
        <end position="268"/>
    </location>
</feature>
<feature type="transmembrane region" description="Helical" evidence="11">
    <location>
        <begin position="185"/>
        <end position="207"/>
    </location>
</feature>
<evidence type="ECO:0000256" key="9">
    <source>
        <dbReference type="ARBA" id="ARBA00035611"/>
    </source>
</evidence>
<protein>
    <recommendedName>
        <fullName evidence="10">Xylose transport system permease protein XylH</fullName>
    </recommendedName>
</protein>
<feature type="transmembrane region" description="Helical" evidence="11">
    <location>
        <begin position="77"/>
        <end position="110"/>
    </location>
</feature>
<dbReference type="GO" id="GO:0005886">
    <property type="term" value="C:plasma membrane"/>
    <property type="evidence" value="ECO:0007669"/>
    <property type="project" value="UniProtKB-SubCell"/>
</dbReference>
<evidence type="ECO:0000256" key="8">
    <source>
        <dbReference type="ARBA" id="ARBA00023136"/>
    </source>
</evidence>
<evidence type="ECO:0000313" key="13">
    <source>
        <dbReference type="Proteomes" id="UP000494182"/>
    </source>
</evidence>
<feature type="transmembrane region" description="Helical" evidence="11">
    <location>
        <begin position="377"/>
        <end position="397"/>
    </location>
</feature>
<dbReference type="RefSeq" id="WP_174971280.1">
    <property type="nucleotide sequence ID" value="NZ_CABVQT010000001.1"/>
</dbReference>